<comment type="caution">
    <text evidence="2">The sequence shown here is derived from an EMBL/GenBank/DDBJ whole genome shotgun (WGS) entry which is preliminary data.</text>
</comment>
<name>A0A9D1VN84_9FIRM</name>
<evidence type="ECO:0000256" key="1">
    <source>
        <dbReference type="SAM" id="Phobius"/>
    </source>
</evidence>
<evidence type="ECO:0000313" key="2">
    <source>
        <dbReference type="EMBL" id="HIX38491.1"/>
    </source>
</evidence>
<dbReference type="Proteomes" id="UP000824230">
    <property type="component" value="Unassembled WGS sequence"/>
</dbReference>
<dbReference type="InterPro" id="IPR010690">
    <property type="entry name" value="YqfD"/>
</dbReference>
<evidence type="ECO:0000313" key="3">
    <source>
        <dbReference type="Proteomes" id="UP000824230"/>
    </source>
</evidence>
<sequence>MGKWEFYRKGYVRLRFWGEDPERFLNLCAYHKVPVWNLVSREKMYEMNTSVEGFRRLKGICRKSRVKIKIIGKHGLPFFFYRNKKRKAFFLGFFLGLGILFLLSRHIWNIHVEGNVYNSTQTILNYLEELDVRHGVLKKDLDCSYIAAQMREKFPDITWVSAKISGSRLILEIKENGALEESKEAENTVPVDLTAQTSGTIVSMVTRQGTPLKRQGDTCAAGEVLVSGRLDIKNDSGEIIGYEYTQADGDIYIQHDLEYYQEFSMDYEKPVYTGEKKKGLLLQLGDYYLRLEGKSPWEDYDRVTSLHQIKVTENFKLPVYYGSVTDYAYEKRTFTYSESEARQKAEENLNRLLESLEEKGVQISGNHVKIEIQGKTCTARGTLTVIEKNEQKTLTEILEQPTERNMQENE</sequence>
<accession>A0A9D1VN84</accession>
<gene>
    <name evidence="2" type="ORF">H9738_11590</name>
</gene>
<dbReference type="Pfam" id="PF06898">
    <property type="entry name" value="YqfD"/>
    <property type="match status" value="1"/>
</dbReference>
<feature type="transmembrane region" description="Helical" evidence="1">
    <location>
        <begin position="88"/>
        <end position="108"/>
    </location>
</feature>
<dbReference type="EMBL" id="DXFG01000258">
    <property type="protein sequence ID" value="HIX38491.1"/>
    <property type="molecule type" value="Genomic_DNA"/>
</dbReference>
<keyword evidence="1" id="KW-1133">Transmembrane helix</keyword>
<protein>
    <submittedName>
        <fullName evidence="2">Sporulation protein YqfD</fullName>
    </submittedName>
</protein>
<reference evidence="2" key="2">
    <citation type="submission" date="2021-04" db="EMBL/GenBank/DDBJ databases">
        <authorList>
            <person name="Gilroy R."/>
        </authorList>
    </citation>
    <scope>NUCLEOTIDE SEQUENCE</scope>
    <source>
        <strain evidence="2">ChiHjej12B11-1927</strain>
    </source>
</reference>
<keyword evidence="1" id="KW-0472">Membrane</keyword>
<organism evidence="2 3">
    <name type="scientific">Candidatus Blautia pullistercoris</name>
    <dbReference type="NCBI Taxonomy" id="2838499"/>
    <lineage>
        <taxon>Bacteria</taxon>
        <taxon>Bacillati</taxon>
        <taxon>Bacillota</taxon>
        <taxon>Clostridia</taxon>
        <taxon>Lachnospirales</taxon>
        <taxon>Lachnospiraceae</taxon>
        <taxon>Blautia</taxon>
    </lineage>
</organism>
<keyword evidence="1" id="KW-0812">Transmembrane</keyword>
<reference evidence="2" key="1">
    <citation type="journal article" date="2021" name="PeerJ">
        <title>Extensive microbial diversity within the chicken gut microbiome revealed by metagenomics and culture.</title>
        <authorList>
            <person name="Gilroy R."/>
            <person name="Ravi A."/>
            <person name="Getino M."/>
            <person name="Pursley I."/>
            <person name="Horton D.L."/>
            <person name="Alikhan N.F."/>
            <person name="Baker D."/>
            <person name="Gharbi K."/>
            <person name="Hall N."/>
            <person name="Watson M."/>
            <person name="Adriaenssens E.M."/>
            <person name="Foster-Nyarko E."/>
            <person name="Jarju S."/>
            <person name="Secka A."/>
            <person name="Antonio M."/>
            <person name="Oren A."/>
            <person name="Chaudhuri R.R."/>
            <person name="La Ragione R."/>
            <person name="Hildebrand F."/>
            <person name="Pallen M.J."/>
        </authorList>
    </citation>
    <scope>NUCLEOTIDE SEQUENCE</scope>
    <source>
        <strain evidence="2">ChiHjej12B11-1927</strain>
    </source>
</reference>
<dbReference type="AlphaFoldDB" id="A0A9D1VN84"/>
<proteinExistence type="predicted"/>